<dbReference type="SUPFAM" id="SSF52540">
    <property type="entry name" value="P-loop containing nucleoside triphosphate hydrolases"/>
    <property type="match status" value="1"/>
</dbReference>
<evidence type="ECO:0000259" key="1">
    <source>
        <dbReference type="Pfam" id="PF13614"/>
    </source>
</evidence>
<dbReference type="Pfam" id="PF13614">
    <property type="entry name" value="AAA_31"/>
    <property type="match status" value="1"/>
</dbReference>
<dbReference type="PANTHER" id="PTHR13696:SF99">
    <property type="entry name" value="COBYRINIC ACID AC-DIAMIDE SYNTHASE"/>
    <property type="match status" value="1"/>
</dbReference>
<proteinExistence type="predicted"/>
<dbReference type="PANTHER" id="PTHR13696">
    <property type="entry name" value="P-LOOP CONTAINING NUCLEOSIDE TRIPHOSPHATE HYDROLASE"/>
    <property type="match status" value="1"/>
</dbReference>
<accession>A0AAT9GPE2</accession>
<evidence type="ECO:0000313" key="2">
    <source>
        <dbReference type="EMBL" id="BFH72694.1"/>
    </source>
</evidence>
<dbReference type="KEGG" id="sjv:SJAV_06380"/>
<dbReference type="CDD" id="cd02042">
    <property type="entry name" value="ParAB_family"/>
    <property type="match status" value="1"/>
</dbReference>
<protein>
    <submittedName>
        <fullName evidence="2">ParA family protein</fullName>
    </submittedName>
</protein>
<reference evidence="2" key="1">
    <citation type="submission" date="2024-03" db="EMBL/GenBank/DDBJ databases">
        <title>Complete genome sequence of Sulfurisphaera javensis strain KD-1.</title>
        <authorList>
            <person name="Sakai H."/>
            <person name="Nur N."/>
            <person name="Suwanto A."/>
            <person name="Kurosawa N."/>
        </authorList>
    </citation>
    <scope>NUCLEOTIDE SEQUENCE</scope>
    <source>
        <strain evidence="2">KD-1</strain>
    </source>
</reference>
<dbReference type="InterPro" id="IPR050678">
    <property type="entry name" value="DNA_Partitioning_ATPase"/>
</dbReference>
<dbReference type="RefSeq" id="WP_369610898.1">
    <property type="nucleotide sequence ID" value="NZ_AP031322.1"/>
</dbReference>
<feature type="domain" description="AAA" evidence="1">
    <location>
        <begin position="2"/>
        <end position="151"/>
    </location>
</feature>
<dbReference type="AlphaFoldDB" id="A0AAT9GPE2"/>
<dbReference type="Gene3D" id="3.40.50.300">
    <property type="entry name" value="P-loop containing nucleotide triphosphate hydrolases"/>
    <property type="match status" value="1"/>
</dbReference>
<dbReference type="EMBL" id="AP031322">
    <property type="protein sequence ID" value="BFH72694.1"/>
    <property type="molecule type" value="Genomic_DNA"/>
</dbReference>
<dbReference type="InterPro" id="IPR027417">
    <property type="entry name" value="P-loop_NTPase"/>
</dbReference>
<organism evidence="2">
    <name type="scientific">Sulfurisphaera javensis</name>
    <dbReference type="NCBI Taxonomy" id="2049879"/>
    <lineage>
        <taxon>Archaea</taxon>
        <taxon>Thermoproteota</taxon>
        <taxon>Thermoprotei</taxon>
        <taxon>Sulfolobales</taxon>
        <taxon>Sulfolobaceae</taxon>
        <taxon>Sulfurisphaera</taxon>
    </lineage>
</organism>
<name>A0AAT9GPE2_9CREN</name>
<gene>
    <name evidence="2" type="ORF">SJAV_06380</name>
</gene>
<dbReference type="InterPro" id="IPR025669">
    <property type="entry name" value="AAA_dom"/>
</dbReference>
<dbReference type="GeneID" id="92353573"/>
<sequence>MIVTVINQKGGVGKTTTSVNLAYSLSKFKNVALIDLDPEGGATVSFGMKREKRELKLGEKSVNIFNVEVFPAHIGLLRLELNGDVESIVQGLKKVSESFDVLVIDTPPNLGTLSVSAMISADKIISPITPQPLAIEAAKNLDSRLASLKKQAIAFTNMSKKAMKIEFSSVKSVELTVPPSKLFYEASRLGVPAVRYEEFRVKKPKFSPIFEELSKLVLES</sequence>